<evidence type="ECO:0000259" key="2">
    <source>
        <dbReference type="Pfam" id="PF13635"/>
    </source>
</evidence>
<name>A0A2H0BXT2_9BACT</name>
<protein>
    <recommendedName>
        <fullName evidence="5">ATPase</fullName>
    </recommendedName>
</protein>
<dbReference type="Proteomes" id="UP000231246">
    <property type="component" value="Unassembled WGS sequence"/>
</dbReference>
<feature type="domain" description="DUF4143" evidence="2">
    <location>
        <begin position="219"/>
        <end position="369"/>
    </location>
</feature>
<dbReference type="InterPro" id="IPR025420">
    <property type="entry name" value="DUF4143"/>
</dbReference>
<dbReference type="InterPro" id="IPR027417">
    <property type="entry name" value="P-loop_NTPase"/>
</dbReference>
<gene>
    <name evidence="3" type="ORF">COW99_01975</name>
</gene>
<dbReference type="AlphaFoldDB" id="A0A2H0BXT2"/>
<evidence type="ECO:0000313" key="4">
    <source>
        <dbReference type="Proteomes" id="UP000231246"/>
    </source>
</evidence>
<dbReference type="EMBL" id="PCTA01000013">
    <property type="protein sequence ID" value="PIP61840.1"/>
    <property type="molecule type" value="Genomic_DNA"/>
</dbReference>
<accession>A0A2H0BXT2</accession>
<dbReference type="Pfam" id="PF13173">
    <property type="entry name" value="AAA_14"/>
    <property type="match status" value="1"/>
</dbReference>
<evidence type="ECO:0008006" key="5">
    <source>
        <dbReference type="Google" id="ProtNLM"/>
    </source>
</evidence>
<dbReference type="Gene3D" id="3.40.50.300">
    <property type="entry name" value="P-loop containing nucleotide triphosphate hydrolases"/>
    <property type="match status" value="1"/>
</dbReference>
<sequence>MKHKLVTSNKVYSRDSLDKITSHLNSETVIVLHGARQVGKTHILYLIQTQLENLQMPNIYIDMEDPALLEVFNMGVDAFLQYLKGEGYETDKRLYVLIDEIQYLDNPSSFMKLIADHYKNIHLIVSGSSTFEIKSKFSNSLVGRTVNFEIHPLSFQEFLKFKEVNINLKEALLPVHIQKLEQQYKEFVIYGGYPKVILAETISQKRSIMGQIINTYIRKDIRDFANIEDPDKFNNLIQLLASQTGQLLNVSRLSKEIQLSIPTINKYIFLLEETFILKRVRPTSRSSRVEIVKSPKIFFLDSGLASLFYMRDFPSISTDQMFETSIFAELAKHYGREEINFWRTKAGAEVDFVINRALGEMLPIEAKLSFNSFNMKAILNFSAKYKTKNYKVIGLTGERKNKH</sequence>
<feature type="domain" description="AAA" evidence="1">
    <location>
        <begin position="27"/>
        <end position="159"/>
    </location>
</feature>
<dbReference type="PANTHER" id="PTHR43566:SF1">
    <property type="entry name" value="AAA+ ATPASE DOMAIN-CONTAINING PROTEIN"/>
    <property type="match status" value="1"/>
</dbReference>
<dbReference type="Pfam" id="PF13635">
    <property type="entry name" value="DUF4143"/>
    <property type="match status" value="1"/>
</dbReference>
<comment type="caution">
    <text evidence="3">The sequence shown here is derived from an EMBL/GenBank/DDBJ whole genome shotgun (WGS) entry which is preliminary data.</text>
</comment>
<dbReference type="PANTHER" id="PTHR43566">
    <property type="entry name" value="CONSERVED PROTEIN"/>
    <property type="match status" value="1"/>
</dbReference>
<dbReference type="InterPro" id="IPR041682">
    <property type="entry name" value="AAA_14"/>
</dbReference>
<feature type="non-terminal residue" evidence="3">
    <location>
        <position position="403"/>
    </location>
</feature>
<reference evidence="3 4" key="1">
    <citation type="submission" date="2017-09" db="EMBL/GenBank/DDBJ databases">
        <title>Depth-based differentiation of microbial function through sediment-hosted aquifers and enrichment of novel symbionts in the deep terrestrial subsurface.</title>
        <authorList>
            <person name="Probst A.J."/>
            <person name="Ladd B."/>
            <person name="Jarett J.K."/>
            <person name="Geller-Mcgrath D.E."/>
            <person name="Sieber C.M."/>
            <person name="Emerson J.B."/>
            <person name="Anantharaman K."/>
            <person name="Thomas B.C."/>
            <person name="Malmstrom R."/>
            <person name="Stieglmeier M."/>
            <person name="Klingl A."/>
            <person name="Woyke T."/>
            <person name="Ryan C.M."/>
            <person name="Banfield J.F."/>
        </authorList>
    </citation>
    <scope>NUCLEOTIDE SEQUENCE [LARGE SCALE GENOMIC DNA]</scope>
    <source>
        <strain evidence="3">CG22_combo_CG10-13_8_21_14_all_38_20</strain>
    </source>
</reference>
<evidence type="ECO:0000313" key="3">
    <source>
        <dbReference type="EMBL" id="PIP61840.1"/>
    </source>
</evidence>
<proteinExistence type="predicted"/>
<organism evidence="3 4">
    <name type="scientific">Candidatus Roizmanbacteria bacterium CG22_combo_CG10-13_8_21_14_all_38_20</name>
    <dbReference type="NCBI Taxonomy" id="1974862"/>
    <lineage>
        <taxon>Bacteria</taxon>
        <taxon>Candidatus Roizmaniibacteriota</taxon>
    </lineage>
</organism>
<dbReference type="SUPFAM" id="SSF52540">
    <property type="entry name" value="P-loop containing nucleoside triphosphate hydrolases"/>
    <property type="match status" value="1"/>
</dbReference>
<evidence type="ECO:0000259" key="1">
    <source>
        <dbReference type="Pfam" id="PF13173"/>
    </source>
</evidence>